<reference evidence="1 2" key="1">
    <citation type="journal article" date="2017" name="Genome Biol. Evol.">
        <title>Trajectories and Drivers of Genome Evolution in Surface-Associated Marine Phaeobacter.</title>
        <authorList>
            <person name="Freese H.M."/>
            <person name="Sikorski J."/>
            <person name="Bunk B."/>
            <person name="Scheuner C."/>
            <person name="Meier-Kolthoff J.P."/>
            <person name="Sproer C."/>
            <person name="Gram L."/>
            <person name="Overmann J."/>
        </authorList>
    </citation>
    <scope>NUCLEOTIDE SEQUENCE [LARGE SCALE GENOMIC DNA]</scope>
    <source>
        <strain evidence="1 2">P66</strain>
    </source>
</reference>
<dbReference type="Proteomes" id="UP000236536">
    <property type="component" value="Chromosome"/>
</dbReference>
<evidence type="ECO:0000313" key="1">
    <source>
        <dbReference type="EMBL" id="AUQ95961.1"/>
    </source>
</evidence>
<keyword evidence="2" id="KW-1185">Reference proteome</keyword>
<organism evidence="1 2">
    <name type="scientific">Phaeobacter inhibens</name>
    <dbReference type="NCBI Taxonomy" id="221822"/>
    <lineage>
        <taxon>Bacteria</taxon>
        <taxon>Pseudomonadati</taxon>
        <taxon>Pseudomonadota</taxon>
        <taxon>Alphaproteobacteria</taxon>
        <taxon>Rhodobacterales</taxon>
        <taxon>Roseobacteraceae</taxon>
        <taxon>Phaeobacter</taxon>
    </lineage>
</organism>
<sequence length="60" mass="6709">MLKIIAHDAVNDIAVIQTSFCFNVRYGLQIKPFDTLAEALDDFTACQRHALACEGMFDES</sequence>
<reference evidence="1 2" key="2">
    <citation type="journal article" date="2017" name="Int. J. Syst. Evol. Microbiol.">
        <title>Adaptation of Surface-Associated Bacteria to the Open Ocean: A Genomically Distinct Subpopulation of Phaeobacter gallaeciensis Colonizes Pacific Mesozooplankton.</title>
        <authorList>
            <person name="Freese H.M."/>
            <person name="Methner A."/>
            <person name="Overmann J."/>
        </authorList>
    </citation>
    <scope>NUCLEOTIDE SEQUENCE [LARGE SCALE GENOMIC DNA]</scope>
    <source>
        <strain evidence="1 2">P66</strain>
    </source>
</reference>
<name>A0ABN5GT68_9RHOB</name>
<protein>
    <submittedName>
        <fullName evidence="1">Uncharacterized protein</fullName>
    </submittedName>
</protein>
<dbReference type="RefSeq" id="WP_102874976.1">
    <property type="nucleotide sequence ID" value="NZ_CP010705.1"/>
</dbReference>
<gene>
    <name evidence="1" type="ORF">PhaeoP66_03219</name>
</gene>
<accession>A0ABN5GT68</accession>
<evidence type="ECO:0000313" key="2">
    <source>
        <dbReference type="Proteomes" id="UP000236536"/>
    </source>
</evidence>
<proteinExistence type="predicted"/>
<dbReference type="EMBL" id="CP010705">
    <property type="protein sequence ID" value="AUQ95961.1"/>
    <property type="molecule type" value="Genomic_DNA"/>
</dbReference>